<keyword evidence="5" id="KW-0378">Hydrolase</keyword>
<reference evidence="5 6" key="1">
    <citation type="submission" date="2020-07" db="EMBL/GenBank/DDBJ databases">
        <title>Sequencing the genomes of 1000 actinobacteria strains.</title>
        <authorList>
            <person name="Klenk H.-P."/>
        </authorList>
    </citation>
    <scope>NUCLEOTIDE SEQUENCE [LARGE SCALE GENOMIC DNA]</scope>
    <source>
        <strain evidence="5 6">DSM 22083</strain>
    </source>
</reference>
<comment type="caution">
    <text evidence="5">The sequence shown here is derived from an EMBL/GenBank/DDBJ whole genome shotgun (WGS) entry which is preliminary data.</text>
</comment>
<accession>A0A7Y9I400</accession>
<dbReference type="InterPro" id="IPR039069">
    <property type="entry name" value="CE7"/>
</dbReference>
<feature type="active site" description="Charge relay system" evidence="1">
    <location>
        <position position="277"/>
    </location>
</feature>
<dbReference type="AlphaFoldDB" id="A0A7Y9I400"/>
<dbReference type="Pfam" id="PF05448">
    <property type="entry name" value="AXE1"/>
    <property type="match status" value="1"/>
</dbReference>
<feature type="active site" description="Nucleophile" evidence="1">
    <location>
        <position position="191"/>
    </location>
</feature>
<gene>
    <name evidence="5" type="ORF">BKA15_001187</name>
</gene>
<name>A0A7Y9I400_9ACTN</name>
<feature type="region of interest" description="Disordered" evidence="3">
    <location>
        <begin position="122"/>
        <end position="141"/>
    </location>
</feature>
<evidence type="ECO:0000256" key="2">
    <source>
        <dbReference type="PIRSR" id="PIRSR639069-2"/>
    </source>
</evidence>
<dbReference type="GO" id="GO:0047739">
    <property type="term" value="F:cephalosporin-C deacetylase activity"/>
    <property type="evidence" value="ECO:0007669"/>
    <property type="project" value="UniProtKB-EC"/>
</dbReference>
<proteinExistence type="predicted"/>
<dbReference type="EC" id="3.1.1.41" evidence="5"/>
<feature type="binding site" evidence="2">
    <location>
        <position position="91"/>
    </location>
    <ligand>
        <name>substrate</name>
    </ligand>
</feature>
<dbReference type="InterPro" id="IPR008391">
    <property type="entry name" value="AXE1_dom"/>
</dbReference>
<dbReference type="Gene3D" id="3.40.50.1820">
    <property type="entry name" value="alpha/beta hydrolase"/>
    <property type="match status" value="1"/>
</dbReference>
<dbReference type="Proteomes" id="UP000569914">
    <property type="component" value="Unassembled WGS sequence"/>
</dbReference>
<dbReference type="InterPro" id="IPR029058">
    <property type="entry name" value="AB_hydrolase_fold"/>
</dbReference>
<evidence type="ECO:0000256" key="1">
    <source>
        <dbReference type="PIRSR" id="PIRSR639069-1"/>
    </source>
</evidence>
<dbReference type="PANTHER" id="PTHR40111:SF1">
    <property type="entry name" value="CEPHALOSPORIN-C DEACETYLASE"/>
    <property type="match status" value="1"/>
</dbReference>
<keyword evidence="6" id="KW-1185">Reference proteome</keyword>
<feature type="active site" description="Charge relay system" evidence="1">
    <location>
        <position position="306"/>
    </location>
</feature>
<evidence type="ECO:0000313" key="5">
    <source>
        <dbReference type="EMBL" id="NYE69858.1"/>
    </source>
</evidence>
<feature type="domain" description="Acetyl xylan esterase" evidence="4">
    <location>
        <begin position="1"/>
        <end position="317"/>
    </location>
</feature>
<sequence length="327" mass="35163">MPLFDLPLDQLRQYRPDRDEPADFDAFWSATLAEQSGPLDVITRPEPAPFAGLTVHDVDFAGFGGHRIRGWWLRPDAPRGRPACVLHFPGYNGGRGYPHQWLSYAALGVSVLVMDVRGQGGGSEYPGSTGDPGADGTSPLTTGEVPGFLTRGIEDRDRFYLRRVYVDAYRFVDVARELVGADAEVVLAAGSQGGGIGLAVAGLRSDLALALLDVPSFALFRRATEISGVGSRAEIARYLSGQRNRIDQVFATLAYFDTVNLAARAGAEAVFSVGLMDQVCPPSTVFAAYHHYAGPKDIAVWPYNGHEGGGAEQQARHLARVAAFLDA</sequence>
<dbReference type="EMBL" id="JACCBU010000001">
    <property type="protein sequence ID" value="NYE69858.1"/>
    <property type="molecule type" value="Genomic_DNA"/>
</dbReference>
<evidence type="ECO:0000256" key="3">
    <source>
        <dbReference type="SAM" id="MobiDB-lite"/>
    </source>
</evidence>
<evidence type="ECO:0000313" key="6">
    <source>
        <dbReference type="Proteomes" id="UP000569914"/>
    </source>
</evidence>
<dbReference type="PANTHER" id="PTHR40111">
    <property type="entry name" value="CEPHALOSPORIN-C DEACETYLASE"/>
    <property type="match status" value="1"/>
</dbReference>
<dbReference type="RefSeq" id="WP_179748902.1">
    <property type="nucleotide sequence ID" value="NZ_JACCBU010000001.1"/>
</dbReference>
<evidence type="ECO:0000259" key="4">
    <source>
        <dbReference type="Pfam" id="PF05448"/>
    </source>
</evidence>
<protein>
    <submittedName>
        <fullName evidence="5">Cephalosporin-C deacetylase</fullName>
        <ecNumber evidence="5">3.1.1.41</ecNumber>
    </submittedName>
</protein>
<organism evidence="5 6">
    <name type="scientific">Microlunatus parietis</name>
    <dbReference type="NCBI Taxonomy" id="682979"/>
    <lineage>
        <taxon>Bacteria</taxon>
        <taxon>Bacillati</taxon>
        <taxon>Actinomycetota</taxon>
        <taxon>Actinomycetes</taxon>
        <taxon>Propionibacteriales</taxon>
        <taxon>Propionibacteriaceae</taxon>
        <taxon>Microlunatus</taxon>
    </lineage>
</organism>
<dbReference type="SUPFAM" id="SSF53474">
    <property type="entry name" value="alpha/beta-Hydrolases"/>
    <property type="match status" value="1"/>
</dbReference>
<dbReference type="GO" id="GO:0005976">
    <property type="term" value="P:polysaccharide metabolic process"/>
    <property type="evidence" value="ECO:0007669"/>
    <property type="project" value="TreeGrafter"/>
</dbReference>